<organism evidence="1 2">
    <name type="scientific">Halobellus rarus</name>
    <dbReference type="NCBI Taxonomy" id="1126237"/>
    <lineage>
        <taxon>Archaea</taxon>
        <taxon>Methanobacteriati</taxon>
        <taxon>Methanobacteriota</taxon>
        <taxon>Stenosarchaea group</taxon>
        <taxon>Halobacteria</taxon>
        <taxon>Halobacteriales</taxon>
        <taxon>Haloferacaceae</taxon>
        <taxon>Halobellus</taxon>
    </lineage>
</organism>
<dbReference type="AlphaFoldDB" id="A0ABD6CRD9"/>
<dbReference type="Pfam" id="PF01986">
    <property type="entry name" value="DUF123"/>
    <property type="match status" value="1"/>
</dbReference>
<reference evidence="1 2" key="1">
    <citation type="journal article" date="2019" name="Int. J. Syst. Evol. Microbiol.">
        <title>The Global Catalogue of Microorganisms (GCM) 10K type strain sequencing project: providing services to taxonomists for standard genome sequencing and annotation.</title>
        <authorList>
            <consortium name="The Broad Institute Genomics Platform"/>
            <consortium name="The Broad Institute Genome Sequencing Center for Infectious Disease"/>
            <person name="Wu L."/>
            <person name="Ma J."/>
        </authorList>
    </citation>
    <scope>NUCLEOTIDE SEQUENCE [LARGE SCALE GENOMIC DNA]</scope>
    <source>
        <strain evidence="1 2">CGMCC 1.12121</strain>
    </source>
</reference>
<evidence type="ECO:0000313" key="1">
    <source>
        <dbReference type="EMBL" id="MFD1600753.1"/>
    </source>
</evidence>
<comment type="caution">
    <text evidence="1">The sequence shown here is derived from an EMBL/GenBank/DDBJ whole genome shotgun (WGS) entry which is preliminary data.</text>
</comment>
<keyword evidence="2" id="KW-1185">Reference proteome</keyword>
<dbReference type="InterPro" id="IPR002837">
    <property type="entry name" value="DUF123"/>
</dbReference>
<dbReference type="PANTHER" id="PTHR37460">
    <property type="entry name" value="ENDONUCLEASE III"/>
    <property type="match status" value="1"/>
</dbReference>
<dbReference type="RefSeq" id="WP_256420285.1">
    <property type="nucleotide sequence ID" value="NZ_JANHDI010000002.1"/>
</dbReference>
<accession>A0ABD6CRD9</accession>
<proteinExistence type="predicted"/>
<dbReference type="CDD" id="cd10441">
    <property type="entry name" value="GIY-YIG_COG1833"/>
    <property type="match status" value="1"/>
</dbReference>
<name>A0ABD6CRD9_9EURY</name>
<sequence length="177" mass="18074">MTGGSEAICVVDPEAIGDGTDALGIGDGDAPPGTYVLLFTLHSEATITVGALGTATFPAGAYAYVGSAFGSNGLGRVDRHRRVAAGAHDVQHWHVDYLGSHPDVALDDVVVVPRADVECRLSIEIADAVDRRFAIVPTPLEGFGASDCTCGTHLLGGSDTDSLGDAVVAAAETVKRS</sequence>
<gene>
    <name evidence="1" type="ORF">ACFSBX_17620</name>
</gene>
<dbReference type="EMBL" id="JBHUDK010000017">
    <property type="protein sequence ID" value="MFD1600753.1"/>
    <property type="molecule type" value="Genomic_DNA"/>
</dbReference>
<dbReference type="PANTHER" id="PTHR37460:SF1">
    <property type="entry name" value="ENDONUCLEASE III"/>
    <property type="match status" value="1"/>
</dbReference>
<dbReference type="Proteomes" id="UP001597085">
    <property type="component" value="Unassembled WGS sequence"/>
</dbReference>
<evidence type="ECO:0000313" key="2">
    <source>
        <dbReference type="Proteomes" id="UP001597085"/>
    </source>
</evidence>
<protein>
    <submittedName>
        <fullName evidence="1">DUF123 domain-containing protein</fullName>
    </submittedName>
</protein>